<comment type="caution">
    <text evidence="2">The sequence shown here is derived from an EMBL/GenBank/DDBJ whole genome shotgun (WGS) entry which is preliminary data.</text>
</comment>
<keyword evidence="3" id="KW-1185">Reference proteome</keyword>
<evidence type="ECO:0000313" key="3">
    <source>
        <dbReference type="Proteomes" id="UP000828251"/>
    </source>
</evidence>
<reference evidence="2 3" key="1">
    <citation type="journal article" date="2021" name="Plant Biotechnol. J.">
        <title>Multi-omics assisted identification of the key and species-specific regulatory components of drought-tolerant mechanisms in Gossypium stocksii.</title>
        <authorList>
            <person name="Yu D."/>
            <person name="Ke L."/>
            <person name="Zhang D."/>
            <person name="Wu Y."/>
            <person name="Sun Y."/>
            <person name="Mei J."/>
            <person name="Sun J."/>
            <person name="Sun Y."/>
        </authorList>
    </citation>
    <scope>NUCLEOTIDE SEQUENCE [LARGE SCALE GENOMIC DNA]</scope>
    <source>
        <strain evidence="3">cv. E1</strain>
        <tissue evidence="2">Leaf</tissue>
    </source>
</reference>
<feature type="region of interest" description="Disordered" evidence="1">
    <location>
        <begin position="1"/>
        <end position="24"/>
    </location>
</feature>
<proteinExistence type="predicted"/>
<feature type="non-terminal residue" evidence="2">
    <location>
        <position position="64"/>
    </location>
</feature>
<evidence type="ECO:0000256" key="1">
    <source>
        <dbReference type="SAM" id="MobiDB-lite"/>
    </source>
</evidence>
<organism evidence="2 3">
    <name type="scientific">Gossypium stocksii</name>
    <dbReference type="NCBI Taxonomy" id="47602"/>
    <lineage>
        <taxon>Eukaryota</taxon>
        <taxon>Viridiplantae</taxon>
        <taxon>Streptophyta</taxon>
        <taxon>Embryophyta</taxon>
        <taxon>Tracheophyta</taxon>
        <taxon>Spermatophyta</taxon>
        <taxon>Magnoliopsida</taxon>
        <taxon>eudicotyledons</taxon>
        <taxon>Gunneridae</taxon>
        <taxon>Pentapetalae</taxon>
        <taxon>rosids</taxon>
        <taxon>malvids</taxon>
        <taxon>Malvales</taxon>
        <taxon>Malvaceae</taxon>
        <taxon>Malvoideae</taxon>
        <taxon>Gossypium</taxon>
    </lineage>
</organism>
<dbReference type="Proteomes" id="UP000828251">
    <property type="component" value="Unassembled WGS sequence"/>
</dbReference>
<protein>
    <submittedName>
        <fullName evidence="2">Uncharacterized protein</fullName>
    </submittedName>
</protein>
<dbReference type="EMBL" id="JAIQCV010000013">
    <property type="protein sequence ID" value="KAH1031792.1"/>
    <property type="molecule type" value="Genomic_DNA"/>
</dbReference>
<name>A0A9D3ZFF7_9ROSI</name>
<sequence length="64" mass="6732">MSKGSSGKVKAVVPMDSGRVASTPKFKRSKVSAIGDFLPRCSRTTIPNFGSRELTTVDSSGQGK</sequence>
<accession>A0A9D3ZFF7</accession>
<evidence type="ECO:0000313" key="2">
    <source>
        <dbReference type="EMBL" id="KAH1031792.1"/>
    </source>
</evidence>
<gene>
    <name evidence="2" type="ORF">J1N35_043966</name>
</gene>
<dbReference type="AlphaFoldDB" id="A0A9D3ZFF7"/>